<sequence length="109" mass="12242">MDPLPNVNRAHAMAAHDEAQRSIAQGRDSNNEVIGFAAKIVNEVGGNTNPNFGSSRGDFRSRGRPFCDYYGRNGHHWATCYQLHKYLSSKTIPRGVRLEWVNFTGWSGF</sequence>
<evidence type="ECO:0000313" key="3">
    <source>
        <dbReference type="Proteomes" id="UP000233551"/>
    </source>
</evidence>
<gene>
    <name evidence="2" type="ORF">CRG98_018839</name>
</gene>
<comment type="caution">
    <text evidence="2">The sequence shown here is derived from an EMBL/GenBank/DDBJ whole genome shotgun (WGS) entry which is preliminary data.</text>
</comment>
<dbReference type="AlphaFoldDB" id="A0A2I0JZ84"/>
<dbReference type="Proteomes" id="UP000233551">
    <property type="component" value="Unassembled WGS sequence"/>
</dbReference>
<reference evidence="2 3" key="1">
    <citation type="submission" date="2017-11" db="EMBL/GenBank/DDBJ databases">
        <title>De-novo sequencing of pomegranate (Punica granatum L.) genome.</title>
        <authorList>
            <person name="Akparov Z."/>
            <person name="Amiraslanov A."/>
            <person name="Hajiyeva S."/>
            <person name="Abbasov M."/>
            <person name="Kaur K."/>
            <person name="Hamwieh A."/>
            <person name="Solovyev V."/>
            <person name="Salamov A."/>
            <person name="Braich B."/>
            <person name="Kosarev P."/>
            <person name="Mahmoud A."/>
            <person name="Hajiyev E."/>
            <person name="Babayeva S."/>
            <person name="Izzatullayeva V."/>
            <person name="Mammadov A."/>
            <person name="Mammadov A."/>
            <person name="Sharifova S."/>
            <person name="Ojaghi J."/>
            <person name="Eynullazada K."/>
            <person name="Bayramov B."/>
            <person name="Abdulazimova A."/>
            <person name="Shahmuradov I."/>
        </authorList>
    </citation>
    <scope>NUCLEOTIDE SEQUENCE [LARGE SCALE GENOMIC DNA]</scope>
    <source>
        <strain evidence="3">cv. AG2017</strain>
        <tissue evidence="2">Leaf</tissue>
    </source>
</reference>
<evidence type="ECO:0000313" key="2">
    <source>
        <dbReference type="EMBL" id="PKI60756.1"/>
    </source>
</evidence>
<proteinExistence type="predicted"/>
<dbReference type="EMBL" id="PGOL01001112">
    <property type="protein sequence ID" value="PKI60756.1"/>
    <property type="molecule type" value="Genomic_DNA"/>
</dbReference>
<name>A0A2I0JZ84_PUNGR</name>
<feature type="region of interest" description="Disordered" evidence="1">
    <location>
        <begin position="1"/>
        <end position="27"/>
    </location>
</feature>
<keyword evidence="3" id="KW-1185">Reference proteome</keyword>
<accession>A0A2I0JZ84</accession>
<evidence type="ECO:0000256" key="1">
    <source>
        <dbReference type="SAM" id="MobiDB-lite"/>
    </source>
</evidence>
<dbReference type="PANTHER" id="PTHR34222:SF33">
    <property type="entry name" value="RETROTRANSPOSON GAG DOMAIN-CONTAINING PROTEIN"/>
    <property type="match status" value="1"/>
</dbReference>
<protein>
    <submittedName>
        <fullName evidence="2">Uncharacterized protein</fullName>
    </submittedName>
</protein>
<dbReference type="PANTHER" id="PTHR34222">
    <property type="entry name" value="GAG_PRE-INTEGRS DOMAIN-CONTAINING PROTEIN"/>
    <property type="match status" value="1"/>
</dbReference>
<organism evidence="2 3">
    <name type="scientific">Punica granatum</name>
    <name type="common">Pomegranate</name>
    <dbReference type="NCBI Taxonomy" id="22663"/>
    <lineage>
        <taxon>Eukaryota</taxon>
        <taxon>Viridiplantae</taxon>
        <taxon>Streptophyta</taxon>
        <taxon>Embryophyta</taxon>
        <taxon>Tracheophyta</taxon>
        <taxon>Spermatophyta</taxon>
        <taxon>Magnoliopsida</taxon>
        <taxon>eudicotyledons</taxon>
        <taxon>Gunneridae</taxon>
        <taxon>Pentapetalae</taxon>
        <taxon>rosids</taxon>
        <taxon>malvids</taxon>
        <taxon>Myrtales</taxon>
        <taxon>Lythraceae</taxon>
        <taxon>Punica</taxon>
    </lineage>
</organism>